<accession>A0ACB8TYC8</accession>
<reference evidence="1" key="1">
    <citation type="journal article" date="2021" name="Environ. Microbiol.">
        <title>Gene family expansions and transcriptome signatures uncover fungal adaptations to wood decay.</title>
        <authorList>
            <person name="Hage H."/>
            <person name="Miyauchi S."/>
            <person name="Viragh M."/>
            <person name="Drula E."/>
            <person name="Min B."/>
            <person name="Chaduli D."/>
            <person name="Navarro D."/>
            <person name="Favel A."/>
            <person name="Norest M."/>
            <person name="Lesage-Meessen L."/>
            <person name="Balint B."/>
            <person name="Merenyi Z."/>
            <person name="de Eugenio L."/>
            <person name="Morin E."/>
            <person name="Martinez A.T."/>
            <person name="Baldrian P."/>
            <person name="Stursova M."/>
            <person name="Martinez M.J."/>
            <person name="Novotny C."/>
            <person name="Magnuson J.K."/>
            <person name="Spatafora J.W."/>
            <person name="Maurice S."/>
            <person name="Pangilinan J."/>
            <person name="Andreopoulos W."/>
            <person name="LaButti K."/>
            <person name="Hundley H."/>
            <person name="Na H."/>
            <person name="Kuo A."/>
            <person name="Barry K."/>
            <person name="Lipzen A."/>
            <person name="Henrissat B."/>
            <person name="Riley R."/>
            <person name="Ahrendt S."/>
            <person name="Nagy L.G."/>
            <person name="Grigoriev I.V."/>
            <person name="Martin F."/>
            <person name="Rosso M.N."/>
        </authorList>
    </citation>
    <scope>NUCLEOTIDE SEQUENCE</scope>
    <source>
        <strain evidence="1">CBS 384.51</strain>
    </source>
</reference>
<evidence type="ECO:0000313" key="1">
    <source>
        <dbReference type="EMBL" id="KAI0087103.1"/>
    </source>
</evidence>
<organism evidence="1 2">
    <name type="scientific">Irpex rosettiformis</name>
    <dbReference type="NCBI Taxonomy" id="378272"/>
    <lineage>
        <taxon>Eukaryota</taxon>
        <taxon>Fungi</taxon>
        <taxon>Dikarya</taxon>
        <taxon>Basidiomycota</taxon>
        <taxon>Agaricomycotina</taxon>
        <taxon>Agaricomycetes</taxon>
        <taxon>Polyporales</taxon>
        <taxon>Irpicaceae</taxon>
        <taxon>Irpex</taxon>
    </lineage>
</organism>
<gene>
    <name evidence="1" type="ORF">BDY19DRAFT_956077</name>
</gene>
<proteinExistence type="predicted"/>
<dbReference type="EMBL" id="MU274919">
    <property type="protein sequence ID" value="KAI0087103.1"/>
    <property type="molecule type" value="Genomic_DNA"/>
</dbReference>
<protein>
    <submittedName>
        <fullName evidence="1">Uncharacterized protein</fullName>
    </submittedName>
</protein>
<evidence type="ECO:0000313" key="2">
    <source>
        <dbReference type="Proteomes" id="UP001055072"/>
    </source>
</evidence>
<name>A0ACB8TYC8_9APHY</name>
<keyword evidence="2" id="KW-1185">Reference proteome</keyword>
<comment type="caution">
    <text evidence="1">The sequence shown here is derived from an EMBL/GenBank/DDBJ whole genome shotgun (WGS) entry which is preliminary data.</text>
</comment>
<dbReference type="Proteomes" id="UP001055072">
    <property type="component" value="Unassembled WGS sequence"/>
</dbReference>
<sequence length="189" mass="20320">MSSQSSPNHCRTTQSTPDGIAVSGRVTQRPRVRNAEESFNHSTSFEEGFSICAFGDLSMSEAYNVPAPTTGEYPLKLKRTRPPKPKRLQLSRGEEGVTSNLLQQLCRPSLNEYPLSPGSDFKRFVEGLQSTKPSSSFYPESAKTTKKTQAGISTGNKLPSSQSRAVVPSFANSTSIVSKGKAGSTNVAA</sequence>